<organism evidence="7">
    <name type="scientific">marine sediment metagenome</name>
    <dbReference type="NCBI Taxonomy" id="412755"/>
    <lineage>
        <taxon>unclassified sequences</taxon>
        <taxon>metagenomes</taxon>
        <taxon>ecological metagenomes</taxon>
    </lineage>
</organism>
<dbReference type="Pfam" id="PF02457">
    <property type="entry name" value="DAC"/>
    <property type="match status" value="1"/>
</dbReference>
<accession>X0TV49</accession>
<dbReference type="Gene3D" id="3.40.1700.10">
    <property type="entry name" value="DNA integrity scanning protein, DisA, N-terminal domain"/>
    <property type="match status" value="1"/>
</dbReference>
<evidence type="ECO:0000256" key="4">
    <source>
        <dbReference type="ARBA" id="ARBA00022741"/>
    </source>
</evidence>
<comment type="catalytic activity">
    <reaction evidence="1">
        <text>2 ATP = 3',3'-c-di-AMP + 2 diphosphate</text>
        <dbReference type="Rhea" id="RHEA:35655"/>
        <dbReference type="ChEBI" id="CHEBI:30616"/>
        <dbReference type="ChEBI" id="CHEBI:33019"/>
        <dbReference type="ChEBI" id="CHEBI:71500"/>
        <dbReference type="EC" id="2.7.7.85"/>
    </reaction>
</comment>
<dbReference type="GO" id="GO:0004016">
    <property type="term" value="F:adenylate cyclase activity"/>
    <property type="evidence" value="ECO:0007669"/>
    <property type="project" value="InterPro"/>
</dbReference>
<name>X0TV49_9ZZZZ</name>
<dbReference type="PANTHER" id="PTHR34185">
    <property type="entry name" value="DIADENYLATE CYCLASE"/>
    <property type="match status" value="1"/>
</dbReference>
<keyword evidence="4" id="KW-0547">Nucleotide-binding</keyword>
<dbReference type="InterPro" id="IPR014046">
    <property type="entry name" value="C-di-AMP_synthase"/>
</dbReference>
<protein>
    <recommendedName>
        <fullName evidence="6">DAC domain-containing protein</fullName>
    </recommendedName>
</protein>
<evidence type="ECO:0000256" key="5">
    <source>
        <dbReference type="ARBA" id="ARBA00022840"/>
    </source>
</evidence>
<evidence type="ECO:0000256" key="3">
    <source>
        <dbReference type="ARBA" id="ARBA00022695"/>
    </source>
</evidence>
<dbReference type="PIRSF" id="PIRSF004793">
    <property type="entry name" value="UCP004793"/>
    <property type="match status" value="1"/>
</dbReference>
<dbReference type="InterPro" id="IPR003390">
    <property type="entry name" value="DNA_integrity_scan_DisA_N"/>
</dbReference>
<dbReference type="EMBL" id="BARS01014816">
    <property type="protein sequence ID" value="GAF97124.1"/>
    <property type="molecule type" value="Genomic_DNA"/>
</dbReference>
<evidence type="ECO:0000256" key="1">
    <source>
        <dbReference type="ARBA" id="ARBA00000877"/>
    </source>
</evidence>
<comment type="caution">
    <text evidence="7">The sequence shown here is derived from an EMBL/GenBank/DDBJ whole genome shotgun (WGS) entry which is preliminary data.</text>
</comment>
<dbReference type="AlphaFoldDB" id="X0TV49"/>
<dbReference type="InterPro" id="IPR050338">
    <property type="entry name" value="DisA"/>
</dbReference>
<dbReference type="InterPro" id="IPR036888">
    <property type="entry name" value="DNA_integrity_DisA_N_sf"/>
</dbReference>
<evidence type="ECO:0000259" key="6">
    <source>
        <dbReference type="PROSITE" id="PS51794"/>
    </source>
</evidence>
<dbReference type="GO" id="GO:0006171">
    <property type="term" value="P:cAMP biosynthetic process"/>
    <property type="evidence" value="ECO:0007669"/>
    <property type="project" value="InterPro"/>
</dbReference>
<proteinExistence type="predicted"/>
<dbReference type="PROSITE" id="PS51794">
    <property type="entry name" value="DAC"/>
    <property type="match status" value="1"/>
</dbReference>
<keyword evidence="5" id="KW-0067">ATP-binding</keyword>
<evidence type="ECO:0000313" key="7">
    <source>
        <dbReference type="EMBL" id="GAF97124.1"/>
    </source>
</evidence>
<sequence length="202" mass="21619">LLFAFVATLVAFQPELRRALIRIGQARIFRGVRGEIEALVDALVDSAGYFSRNKIGALAAVERSVGLGALTQTGTPVDAEFTASLLKTIFFPGSALHDMGVILRDGRLAAAGCQFPLAESGDVDPSLGSRHRAALGLAQESDAVVLLVSEETGRISIACDGQLYIGLELENLREMLMGLLETPRMRRRRLRKAGAGEKAPTT</sequence>
<keyword evidence="2" id="KW-0808">Transferase</keyword>
<dbReference type="GO" id="GO:0005524">
    <property type="term" value="F:ATP binding"/>
    <property type="evidence" value="ECO:0007669"/>
    <property type="project" value="UniProtKB-KW"/>
</dbReference>
<evidence type="ECO:0000256" key="2">
    <source>
        <dbReference type="ARBA" id="ARBA00022679"/>
    </source>
</evidence>
<gene>
    <name evidence="7" type="ORF">S01H1_24630</name>
</gene>
<dbReference type="GO" id="GO:0106408">
    <property type="term" value="F:diadenylate cyclase activity"/>
    <property type="evidence" value="ECO:0007669"/>
    <property type="project" value="UniProtKB-EC"/>
</dbReference>
<dbReference type="SUPFAM" id="SSF143597">
    <property type="entry name" value="YojJ-like"/>
    <property type="match status" value="1"/>
</dbReference>
<feature type="domain" description="DAC" evidence="6">
    <location>
        <begin position="13"/>
        <end position="171"/>
    </location>
</feature>
<keyword evidence="3" id="KW-0548">Nucleotidyltransferase</keyword>
<reference evidence="7" key="1">
    <citation type="journal article" date="2014" name="Front. Microbiol.">
        <title>High frequency of phylogenetically diverse reductive dehalogenase-homologous genes in deep subseafloor sedimentary metagenomes.</title>
        <authorList>
            <person name="Kawai M."/>
            <person name="Futagami T."/>
            <person name="Toyoda A."/>
            <person name="Takaki Y."/>
            <person name="Nishi S."/>
            <person name="Hori S."/>
            <person name="Arai W."/>
            <person name="Tsubouchi T."/>
            <person name="Morono Y."/>
            <person name="Uchiyama I."/>
            <person name="Ito T."/>
            <person name="Fujiyama A."/>
            <person name="Inagaki F."/>
            <person name="Takami H."/>
        </authorList>
    </citation>
    <scope>NUCLEOTIDE SEQUENCE</scope>
    <source>
        <strain evidence="7">Expedition CK06-06</strain>
    </source>
</reference>
<dbReference type="PANTHER" id="PTHR34185:SF1">
    <property type="entry name" value="DIADENYLATE CYCLASE"/>
    <property type="match status" value="1"/>
</dbReference>
<feature type="non-terminal residue" evidence="7">
    <location>
        <position position="1"/>
    </location>
</feature>